<feature type="transmembrane region" description="Helical" evidence="3">
    <location>
        <begin position="268"/>
        <end position="286"/>
    </location>
</feature>
<evidence type="ECO:0000256" key="3">
    <source>
        <dbReference type="SAM" id="Phobius"/>
    </source>
</evidence>
<dbReference type="Gene3D" id="3.40.190.10">
    <property type="entry name" value="Periplasmic binding protein-like II"/>
    <property type="match status" value="2"/>
</dbReference>
<name>B8FKD2_DESAL</name>
<evidence type="ECO:0000313" key="7">
    <source>
        <dbReference type="Proteomes" id="UP000000739"/>
    </source>
</evidence>
<dbReference type="SUPFAM" id="SSF53850">
    <property type="entry name" value="Periplasmic binding protein-like II"/>
    <property type="match status" value="1"/>
</dbReference>
<keyword evidence="2" id="KW-0175">Coiled coil</keyword>
<dbReference type="PANTHER" id="PTHR35936">
    <property type="entry name" value="MEMBRANE-BOUND LYTIC MUREIN TRANSGLYCOSYLASE F"/>
    <property type="match status" value="1"/>
</dbReference>
<sequence length="406" mass="45801">MLKSNCFVIVAVLIYTFLSAGFSHSSSAQAFQPSQPLTVKAAVLKNFPPHYTTDANGKPSGFAVDVLERVTQIANIQVEYIVKEDWQDVFEALKSGEADLIPDQGITERRKQWFDYSLSTEACPIGIFVLSETEGVESLDDLIGKKTAVVALNVGEAIIAKRSAIKPIVFDNVEAALLSLLSGNVDALIFPEPVIMMFAREARVDRRIKRAGSPLRTVKRGIAVRKGNITLLNRLNPAIEQFLQSKEYSRIYTKWHGEPTPFWNTFRVILAMLGFLSLTAVIMGYWRYRSMAVLNIELKKQIRLREAAEQDLKASYDTLEQKVEERTRKLKAALSEVKALSGLLPICSHCKKIRDDQGYWKQIESYIQEHSEAEFSHSICRDCAAKHYPELKIYEIMDAEDNESSD</sequence>
<dbReference type="Pfam" id="PF00497">
    <property type="entry name" value="SBP_bac_3"/>
    <property type="match status" value="1"/>
</dbReference>
<evidence type="ECO:0000256" key="2">
    <source>
        <dbReference type="SAM" id="Coils"/>
    </source>
</evidence>
<evidence type="ECO:0000259" key="5">
    <source>
        <dbReference type="SMART" id="SM00062"/>
    </source>
</evidence>
<dbReference type="KEGG" id="dal:Dalk_0037"/>
<feature type="signal peptide" evidence="4">
    <location>
        <begin position="1"/>
        <end position="30"/>
    </location>
</feature>
<keyword evidence="3" id="KW-1133">Transmembrane helix</keyword>
<feature type="chain" id="PRO_5002869464" evidence="4">
    <location>
        <begin position="31"/>
        <end position="406"/>
    </location>
</feature>
<keyword evidence="3" id="KW-0812">Transmembrane</keyword>
<dbReference type="CDD" id="cd13704">
    <property type="entry name" value="PBP2_HisK"/>
    <property type="match status" value="1"/>
</dbReference>
<keyword evidence="7" id="KW-1185">Reference proteome</keyword>
<dbReference type="RefSeq" id="WP_012609187.1">
    <property type="nucleotide sequence ID" value="NC_011768.1"/>
</dbReference>
<gene>
    <name evidence="6" type="ordered locus">Dalk_0037</name>
</gene>
<dbReference type="EMBL" id="CP001322">
    <property type="protein sequence ID" value="ACL01747.1"/>
    <property type="molecule type" value="Genomic_DNA"/>
</dbReference>
<dbReference type="eggNOG" id="COG4191">
    <property type="taxonomic scope" value="Bacteria"/>
</dbReference>
<dbReference type="Proteomes" id="UP000000739">
    <property type="component" value="Chromosome"/>
</dbReference>
<keyword evidence="3" id="KW-0472">Membrane</keyword>
<organism evidence="6 7">
    <name type="scientific">Desulfatibacillum aliphaticivorans</name>
    <dbReference type="NCBI Taxonomy" id="218208"/>
    <lineage>
        <taxon>Bacteria</taxon>
        <taxon>Pseudomonadati</taxon>
        <taxon>Thermodesulfobacteriota</taxon>
        <taxon>Desulfobacteria</taxon>
        <taxon>Desulfobacterales</taxon>
        <taxon>Desulfatibacillaceae</taxon>
        <taxon>Desulfatibacillum</taxon>
    </lineage>
</organism>
<dbReference type="AlphaFoldDB" id="B8FKD2"/>
<proteinExistence type="predicted"/>
<evidence type="ECO:0000313" key="6">
    <source>
        <dbReference type="EMBL" id="ACL01747.1"/>
    </source>
</evidence>
<dbReference type="PANTHER" id="PTHR35936:SF17">
    <property type="entry name" value="ARGININE-BINDING EXTRACELLULAR PROTEIN ARTP"/>
    <property type="match status" value="1"/>
</dbReference>
<protein>
    <submittedName>
        <fullName evidence="6">Extracellular solute-binding protein family 3</fullName>
    </submittedName>
</protein>
<keyword evidence="1 4" id="KW-0732">Signal</keyword>
<dbReference type="HOGENOM" id="CLU_677430_0_0_7"/>
<feature type="domain" description="Solute-binding protein family 3/N-terminal" evidence="5">
    <location>
        <begin position="38"/>
        <end position="259"/>
    </location>
</feature>
<evidence type="ECO:0000256" key="1">
    <source>
        <dbReference type="ARBA" id="ARBA00022729"/>
    </source>
</evidence>
<dbReference type="SMART" id="SM00062">
    <property type="entry name" value="PBPb"/>
    <property type="match status" value="1"/>
</dbReference>
<feature type="coiled-coil region" evidence="2">
    <location>
        <begin position="291"/>
        <end position="336"/>
    </location>
</feature>
<accession>B8FKD2</accession>
<reference evidence="6 7" key="1">
    <citation type="journal article" date="2012" name="Environ. Microbiol.">
        <title>The genome sequence of Desulfatibacillum alkenivorans AK-01: a blueprint for anaerobic alkane oxidation.</title>
        <authorList>
            <person name="Callaghan A.V."/>
            <person name="Morris B.E."/>
            <person name="Pereira I.A."/>
            <person name="McInerney M.J."/>
            <person name="Austin R.N."/>
            <person name="Groves J.T."/>
            <person name="Kukor J.J."/>
            <person name="Suflita J.M."/>
            <person name="Young L.Y."/>
            <person name="Zylstra G.J."/>
            <person name="Wawrik B."/>
        </authorList>
    </citation>
    <scope>NUCLEOTIDE SEQUENCE [LARGE SCALE GENOMIC DNA]</scope>
    <source>
        <strain evidence="6 7">AK-01</strain>
    </source>
</reference>
<dbReference type="eggNOG" id="COG0834">
    <property type="taxonomic scope" value="Bacteria"/>
</dbReference>
<dbReference type="InterPro" id="IPR001638">
    <property type="entry name" value="Solute-binding_3/MltF_N"/>
</dbReference>
<evidence type="ECO:0000256" key="4">
    <source>
        <dbReference type="SAM" id="SignalP"/>
    </source>
</evidence>